<sequence>MSVDEQAGAATPSSERAAAAEGTPVAKEGQQKPETVASVAGATGRLIAMDVARGLAVLGMYIAHVGPNPGDDDPASNWLIAFYGRSSILFAVLAGVSLALMSGRTRPVSGRRQVDVTIRITVRAVLVSALGVALIVLTQPLMMILVYYGLFFLLAIPFLRLRAKALAWLAVGTALLGPVVSFLWRAQVWPLDPPGEARAFEVASFNSLTGLSDTLPALLVTGAFPAITWMPFVFAGMAIGRIDWTPVRNQYRLLATGAALVVAGYGGSRLLLDGFGFRGRLDEDIARAAESLGWSTDAIIGSARLYTAGKVPTSDYTWLMTSSPHSGTTFEILGGIGVAFVVIALCLLIARWVRPLLAPIASVGALALTAYAGHHLVLAFVGRPEDDWTAMWWFLIGAVALCWLYRLLIRRGPFEAVLTYAGKATSWALLRGPVDRAARG</sequence>
<dbReference type="AlphaFoldDB" id="A0A4R2QJ17"/>
<feature type="compositionally biased region" description="Low complexity" evidence="1">
    <location>
        <begin position="7"/>
        <end position="21"/>
    </location>
</feature>
<organism evidence="4 5">
    <name type="scientific">Tamaricihabitans halophyticus</name>
    <dbReference type="NCBI Taxonomy" id="1262583"/>
    <lineage>
        <taxon>Bacteria</taxon>
        <taxon>Bacillati</taxon>
        <taxon>Actinomycetota</taxon>
        <taxon>Actinomycetes</taxon>
        <taxon>Pseudonocardiales</taxon>
        <taxon>Pseudonocardiaceae</taxon>
        <taxon>Tamaricihabitans</taxon>
    </lineage>
</organism>
<feature type="region of interest" description="Disordered" evidence="1">
    <location>
        <begin position="1"/>
        <end position="34"/>
    </location>
</feature>
<proteinExistence type="predicted"/>
<dbReference type="Pfam" id="PF07786">
    <property type="entry name" value="HGSNAT_cat"/>
    <property type="match status" value="1"/>
</dbReference>
<dbReference type="Proteomes" id="UP000294911">
    <property type="component" value="Unassembled WGS sequence"/>
</dbReference>
<feature type="transmembrane region" description="Helical" evidence="2">
    <location>
        <begin position="251"/>
        <end position="272"/>
    </location>
</feature>
<evidence type="ECO:0000259" key="3">
    <source>
        <dbReference type="Pfam" id="PF07786"/>
    </source>
</evidence>
<gene>
    <name evidence="4" type="ORF">EV191_10969</name>
</gene>
<protein>
    <submittedName>
        <fullName evidence="4">Putative membrane protein YeiB</fullName>
    </submittedName>
</protein>
<feature type="transmembrane region" description="Helical" evidence="2">
    <location>
        <begin position="143"/>
        <end position="159"/>
    </location>
</feature>
<evidence type="ECO:0000313" key="5">
    <source>
        <dbReference type="Proteomes" id="UP000294911"/>
    </source>
</evidence>
<dbReference type="InterPro" id="IPR012429">
    <property type="entry name" value="HGSNAT_cat"/>
</dbReference>
<reference evidence="4 5" key="1">
    <citation type="submission" date="2019-03" db="EMBL/GenBank/DDBJ databases">
        <title>Genomic Encyclopedia of Type Strains, Phase IV (KMG-IV): sequencing the most valuable type-strain genomes for metagenomic binning, comparative biology and taxonomic classification.</title>
        <authorList>
            <person name="Goeker M."/>
        </authorList>
    </citation>
    <scope>NUCLEOTIDE SEQUENCE [LARGE SCALE GENOMIC DNA]</scope>
    <source>
        <strain evidence="4 5">DSM 45765</strain>
    </source>
</reference>
<feature type="transmembrane region" description="Helical" evidence="2">
    <location>
        <begin position="166"/>
        <end position="184"/>
    </location>
</feature>
<feature type="transmembrane region" description="Helical" evidence="2">
    <location>
        <begin position="390"/>
        <end position="408"/>
    </location>
</feature>
<name>A0A4R2QJ17_9PSEU</name>
<keyword evidence="2" id="KW-1133">Transmembrane helix</keyword>
<comment type="caution">
    <text evidence="4">The sequence shown here is derived from an EMBL/GenBank/DDBJ whole genome shotgun (WGS) entry which is preliminary data.</text>
</comment>
<evidence type="ECO:0000256" key="2">
    <source>
        <dbReference type="SAM" id="Phobius"/>
    </source>
</evidence>
<evidence type="ECO:0000256" key="1">
    <source>
        <dbReference type="SAM" id="MobiDB-lite"/>
    </source>
</evidence>
<feature type="transmembrane region" description="Helical" evidence="2">
    <location>
        <begin position="78"/>
        <end position="100"/>
    </location>
</feature>
<accession>A0A4R2QJ17</accession>
<dbReference type="RefSeq" id="WP_165913014.1">
    <property type="nucleotide sequence ID" value="NZ_SLXQ01000009.1"/>
</dbReference>
<keyword evidence="2" id="KW-0472">Membrane</keyword>
<evidence type="ECO:0000313" key="4">
    <source>
        <dbReference type="EMBL" id="TCP49247.1"/>
    </source>
</evidence>
<feature type="domain" description="Heparan-alpha-glucosaminide N-acetyltransferase catalytic" evidence="3">
    <location>
        <begin position="45"/>
        <end position="254"/>
    </location>
</feature>
<feature type="transmembrane region" description="Helical" evidence="2">
    <location>
        <begin position="215"/>
        <end position="239"/>
    </location>
</feature>
<dbReference type="EMBL" id="SLXQ01000009">
    <property type="protein sequence ID" value="TCP49247.1"/>
    <property type="molecule type" value="Genomic_DNA"/>
</dbReference>
<feature type="transmembrane region" description="Helical" evidence="2">
    <location>
        <begin position="332"/>
        <end position="350"/>
    </location>
</feature>
<feature type="transmembrane region" description="Helical" evidence="2">
    <location>
        <begin position="357"/>
        <end position="378"/>
    </location>
</feature>
<feature type="transmembrane region" description="Helical" evidence="2">
    <location>
        <begin position="120"/>
        <end position="137"/>
    </location>
</feature>
<keyword evidence="2" id="KW-0812">Transmembrane</keyword>
<keyword evidence="5" id="KW-1185">Reference proteome</keyword>